<name>W6UMG2_ECHGR</name>
<dbReference type="KEGG" id="egl:EGR_10461"/>
<comment type="caution">
    <text evidence="5">The sequence shown here is derived from an EMBL/GenBank/DDBJ whole genome shotgun (WGS) entry which is preliminary data.</text>
</comment>
<dbReference type="PANTHER" id="PTHR13132:SF29">
    <property type="entry name" value="ALPHA-(1,6)-FUCOSYLTRANSFERASE"/>
    <property type="match status" value="1"/>
</dbReference>
<dbReference type="RefSeq" id="XP_024345875.1">
    <property type="nucleotide sequence ID" value="XM_024499710.1"/>
</dbReference>
<dbReference type="InterPro" id="IPR027350">
    <property type="entry name" value="GT23_dom"/>
</dbReference>
<dbReference type="STRING" id="6210.W6UMG2"/>
<feature type="domain" description="GT23" evidence="4">
    <location>
        <begin position="137"/>
        <end position="335"/>
    </location>
</feature>
<dbReference type="InterPro" id="IPR045573">
    <property type="entry name" value="Fut8_N_cat"/>
</dbReference>
<protein>
    <submittedName>
        <fullName evidence="5">Alpha-(1,6)-fucosyltransferase</fullName>
    </submittedName>
</protein>
<proteinExistence type="inferred from homology"/>
<evidence type="ECO:0000259" key="4">
    <source>
        <dbReference type="PROSITE" id="PS51659"/>
    </source>
</evidence>
<dbReference type="Pfam" id="PF19745">
    <property type="entry name" value="FUT8_N_cat"/>
    <property type="match status" value="1"/>
</dbReference>
<evidence type="ECO:0000256" key="2">
    <source>
        <dbReference type="ARBA" id="ARBA00022679"/>
    </source>
</evidence>
<dbReference type="Proteomes" id="UP000019149">
    <property type="component" value="Unassembled WGS sequence"/>
</dbReference>
<dbReference type="Gene3D" id="3.40.50.11350">
    <property type="match status" value="1"/>
</dbReference>
<sequence length="400" mass="46122">MSRAANDSDRFRDLLEDMSIQLEARLTVMDQLTGESERRRARLIHLAKLLEDQLNQLQNPLNCNTAKFIVTELPICGFGCQVHHVALVLQVAYASNRTLFVNSNNWFETFYPVTSCPHTGADVIFQPPSVFAQTVVPFAPPGLRRDWAEALSDIHEYPYAWFRGILVRYILRFRSTVFFKKLRADLGKIKAKPLIGVHIRRTDKLIKEAEYFPLSRYMDNVERASRRFEIEEELLHHKIQIRRTVVLTSDDVGVLKEAKTFYPNYTFIGDENRGTSIQLRNQKKGIESIVYDVFSLANCDHVVCTFSSNICRLVYELLLTDMRVYGDRTTHVQSIDNIYTMHGQRKRYWKVIGRAVGSDAKINDTVVVLKNFWNGSIATNDGRILPAYIVKESVLRLPDK</sequence>
<dbReference type="GeneID" id="36346176"/>
<dbReference type="EMBL" id="APAU02000222">
    <property type="protein sequence ID" value="EUB54679.1"/>
    <property type="molecule type" value="Genomic_DNA"/>
</dbReference>
<dbReference type="PROSITE" id="PS51659">
    <property type="entry name" value="GT23"/>
    <property type="match status" value="1"/>
</dbReference>
<accession>W6UMG2</accession>
<dbReference type="GO" id="GO:0006487">
    <property type="term" value="P:protein N-linked glycosylation"/>
    <property type="evidence" value="ECO:0007669"/>
    <property type="project" value="TreeGrafter"/>
</dbReference>
<evidence type="ECO:0000313" key="5">
    <source>
        <dbReference type="EMBL" id="EUB54679.1"/>
    </source>
</evidence>
<dbReference type="OMA" id="ANFRPRA"/>
<dbReference type="PANTHER" id="PTHR13132">
    <property type="entry name" value="ALPHA- 1,6 -FUCOSYLTRANSFERASE"/>
    <property type="match status" value="1"/>
</dbReference>
<organism evidence="5 6">
    <name type="scientific">Echinococcus granulosus</name>
    <name type="common">Hydatid tapeworm</name>
    <dbReference type="NCBI Taxonomy" id="6210"/>
    <lineage>
        <taxon>Eukaryota</taxon>
        <taxon>Metazoa</taxon>
        <taxon>Spiralia</taxon>
        <taxon>Lophotrochozoa</taxon>
        <taxon>Platyhelminthes</taxon>
        <taxon>Cestoda</taxon>
        <taxon>Eucestoda</taxon>
        <taxon>Cyclophyllidea</taxon>
        <taxon>Taeniidae</taxon>
        <taxon>Echinococcus</taxon>
        <taxon>Echinococcus granulosus group</taxon>
    </lineage>
</organism>
<reference evidence="5 6" key="1">
    <citation type="journal article" date="2013" name="Nat. Genet.">
        <title>The genome of the hydatid tapeworm Echinococcus granulosus.</title>
        <authorList>
            <person name="Zheng H."/>
            <person name="Zhang W."/>
            <person name="Zhang L."/>
            <person name="Zhang Z."/>
            <person name="Li J."/>
            <person name="Lu G."/>
            <person name="Zhu Y."/>
            <person name="Wang Y."/>
            <person name="Huang Y."/>
            <person name="Liu J."/>
            <person name="Kang H."/>
            <person name="Chen J."/>
            <person name="Wang L."/>
            <person name="Chen A."/>
            <person name="Yu S."/>
            <person name="Gao Z."/>
            <person name="Jin L."/>
            <person name="Gu W."/>
            <person name="Wang Z."/>
            <person name="Zhao L."/>
            <person name="Shi B."/>
            <person name="Wen H."/>
            <person name="Lin R."/>
            <person name="Jones M.K."/>
            <person name="Brejova B."/>
            <person name="Vinar T."/>
            <person name="Zhao G."/>
            <person name="McManus D.P."/>
            <person name="Chen Z."/>
            <person name="Zhou Y."/>
            <person name="Wang S."/>
        </authorList>
    </citation>
    <scope>NUCLEOTIDE SEQUENCE [LARGE SCALE GENOMIC DNA]</scope>
</reference>
<keyword evidence="6" id="KW-1185">Reference proteome</keyword>
<keyword evidence="2 3" id="KW-0808">Transferase</keyword>
<comment type="similarity">
    <text evidence="3">Belongs to the glycosyltransferase 23 family.</text>
</comment>
<keyword evidence="1 3" id="KW-0328">Glycosyltransferase</keyword>
<evidence type="ECO:0000313" key="6">
    <source>
        <dbReference type="Proteomes" id="UP000019149"/>
    </source>
</evidence>
<dbReference type="AlphaFoldDB" id="W6UMG2"/>
<evidence type="ECO:0000256" key="1">
    <source>
        <dbReference type="ARBA" id="ARBA00022676"/>
    </source>
</evidence>
<evidence type="ECO:0000256" key="3">
    <source>
        <dbReference type="PROSITE-ProRule" id="PRU00992"/>
    </source>
</evidence>
<gene>
    <name evidence="5" type="ORF">EGR_10461</name>
</gene>
<dbReference type="OrthoDB" id="6435034at2759"/>
<dbReference type="GO" id="GO:0046921">
    <property type="term" value="F:alpha-(1-&gt;6)-fucosyltransferase activity"/>
    <property type="evidence" value="ECO:0007669"/>
    <property type="project" value="TreeGrafter"/>
</dbReference>
<dbReference type="CTD" id="36346176"/>
<feature type="region of interest" description="Important for donor substrate binding" evidence="3">
    <location>
        <begin position="200"/>
        <end position="201"/>
    </location>
</feature>